<dbReference type="Proteomes" id="UP001265700">
    <property type="component" value="Unassembled WGS sequence"/>
</dbReference>
<name>A0ABU1WQ53_9BURK</name>
<gene>
    <name evidence="2" type="ORF">J2W49_003120</name>
</gene>
<comment type="caution">
    <text evidence="2">The sequence shown here is derived from an EMBL/GenBank/DDBJ whole genome shotgun (WGS) entry which is preliminary data.</text>
</comment>
<feature type="chain" id="PRO_5047100727" description="Haemolysin activator HlyB C-terminal domain-containing protein" evidence="1">
    <location>
        <begin position="28"/>
        <end position="362"/>
    </location>
</feature>
<keyword evidence="1" id="KW-0732">Signal</keyword>
<evidence type="ECO:0008006" key="4">
    <source>
        <dbReference type="Google" id="ProtNLM"/>
    </source>
</evidence>
<sequence>MPAAWKMPFRHALALAMATSLGFAAQADGLGLNATTRAAEDVVSDRDTPSWSIRDADAGTRRQGLLRPTDWDAGKRIEWRHQVAPDEHFSAVAHVLISPFDAHQSASLEGLYGQVKPLGGVELRAGRMVLPLFLGRQGASQRHWQSAPEAFYGVLPVAAFDGLQAEASAQWLGARSALRWSAGKAKAKVSDLPGHHRRFDGMHSLNLVFERGDWSARLGRTENASVASEVGLPNVVGRDVLTGVGLQYDNGYMVMATEHAMRQQGSVVGERTVLHLTGGRLMGPMSPYMKISRQSPQEAVVAAASAPGRTLALGGQWGLEGGVLLRAEWVSTTLSSLSEAVRMPTPADSRRTWVTVMADLAF</sequence>
<evidence type="ECO:0000256" key="1">
    <source>
        <dbReference type="SAM" id="SignalP"/>
    </source>
</evidence>
<feature type="signal peptide" evidence="1">
    <location>
        <begin position="1"/>
        <end position="27"/>
    </location>
</feature>
<proteinExistence type="predicted"/>
<organism evidence="2 3">
    <name type="scientific">Hydrogenophaga palleronii</name>
    <dbReference type="NCBI Taxonomy" id="65655"/>
    <lineage>
        <taxon>Bacteria</taxon>
        <taxon>Pseudomonadati</taxon>
        <taxon>Pseudomonadota</taxon>
        <taxon>Betaproteobacteria</taxon>
        <taxon>Burkholderiales</taxon>
        <taxon>Comamonadaceae</taxon>
        <taxon>Hydrogenophaga</taxon>
    </lineage>
</organism>
<dbReference type="EMBL" id="JAVDWU010000006">
    <property type="protein sequence ID" value="MDR7151147.1"/>
    <property type="molecule type" value="Genomic_DNA"/>
</dbReference>
<dbReference type="RefSeq" id="WP_310317944.1">
    <property type="nucleotide sequence ID" value="NZ_JAVDWU010000006.1"/>
</dbReference>
<reference evidence="2 3" key="1">
    <citation type="submission" date="2023-07" db="EMBL/GenBank/DDBJ databases">
        <title>Sorghum-associated microbial communities from plants grown in Nebraska, USA.</title>
        <authorList>
            <person name="Schachtman D."/>
        </authorList>
    </citation>
    <scope>NUCLEOTIDE SEQUENCE [LARGE SCALE GENOMIC DNA]</scope>
    <source>
        <strain evidence="2 3">4249</strain>
    </source>
</reference>
<protein>
    <recommendedName>
        <fullName evidence="4">Haemolysin activator HlyB C-terminal domain-containing protein</fullName>
    </recommendedName>
</protein>
<evidence type="ECO:0000313" key="3">
    <source>
        <dbReference type="Proteomes" id="UP001265700"/>
    </source>
</evidence>
<accession>A0ABU1WQ53</accession>
<evidence type="ECO:0000313" key="2">
    <source>
        <dbReference type="EMBL" id="MDR7151147.1"/>
    </source>
</evidence>
<keyword evidence="3" id="KW-1185">Reference proteome</keyword>